<feature type="transmembrane region" description="Helical" evidence="1">
    <location>
        <begin position="194"/>
        <end position="216"/>
    </location>
</feature>
<evidence type="ECO:0000313" key="2">
    <source>
        <dbReference type="EMBL" id="TEB21392.1"/>
    </source>
</evidence>
<organism evidence="2 3">
    <name type="scientific">Coprinellus micaceus</name>
    <name type="common">Glistening ink-cap mushroom</name>
    <name type="synonym">Coprinus micaceus</name>
    <dbReference type="NCBI Taxonomy" id="71717"/>
    <lineage>
        <taxon>Eukaryota</taxon>
        <taxon>Fungi</taxon>
        <taxon>Dikarya</taxon>
        <taxon>Basidiomycota</taxon>
        <taxon>Agaricomycotina</taxon>
        <taxon>Agaricomycetes</taxon>
        <taxon>Agaricomycetidae</taxon>
        <taxon>Agaricales</taxon>
        <taxon>Agaricineae</taxon>
        <taxon>Psathyrellaceae</taxon>
        <taxon>Coprinellus</taxon>
    </lineage>
</organism>
<sequence length="284" mass="31877">MASTVVANVVSGFSLTNRWLLYTSLMLTPAQALSGIGNHCPSNIGFLAYNWWQQYTWFAAAKKRELHALSLLPVYLNMLYSVTYLGGIPAGNLPMGLLLGLGTAGLIIMNTVTAWISLKTNLPEGDGVYQFFFFGWRVLSKGWRKFFLVWEIFDTITVASAVVGSIAMGISIPLTIKLVDQDKAWFRWARDTAVFWGSAFMLFATWPFILWMELIVKRNNIVSETDMIAVWLFVAQVAAMVLPSLFSVGTTCWTLFPCNYTMITSSYEVFKHSGFIEKPTHGQQ</sequence>
<keyword evidence="1" id="KW-0812">Transmembrane</keyword>
<feature type="transmembrane region" description="Helical" evidence="1">
    <location>
        <begin position="97"/>
        <end position="118"/>
    </location>
</feature>
<keyword evidence="1" id="KW-1133">Transmembrane helix</keyword>
<keyword evidence="1" id="KW-0472">Membrane</keyword>
<reference evidence="2 3" key="1">
    <citation type="journal article" date="2019" name="Nat. Ecol. Evol.">
        <title>Megaphylogeny resolves global patterns of mushroom evolution.</title>
        <authorList>
            <person name="Varga T."/>
            <person name="Krizsan K."/>
            <person name="Foldi C."/>
            <person name="Dima B."/>
            <person name="Sanchez-Garcia M."/>
            <person name="Sanchez-Ramirez S."/>
            <person name="Szollosi G.J."/>
            <person name="Szarkandi J.G."/>
            <person name="Papp V."/>
            <person name="Albert L."/>
            <person name="Andreopoulos W."/>
            <person name="Angelini C."/>
            <person name="Antonin V."/>
            <person name="Barry K.W."/>
            <person name="Bougher N.L."/>
            <person name="Buchanan P."/>
            <person name="Buyck B."/>
            <person name="Bense V."/>
            <person name="Catcheside P."/>
            <person name="Chovatia M."/>
            <person name="Cooper J."/>
            <person name="Damon W."/>
            <person name="Desjardin D."/>
            <person name="Finy P."/>
            <person name="Geml J."/>
            <person name="Haridas S."/>
            <person name="Hughes K."/>
            <person name="Justo A."/>
            <person name="Karasinski D."/>
            <person name="Kautmanova I."/>
            <person name="Kiss B."/>
            <person name="Kocsube S."/>
            <person name="Kotiranta H."/>
            <person name="LaButti K.M."/>
            <person name="Lechner B.E."/>
            <person name="Liimatainen K."/>
            <person name="Lipzen A."/>
            <person name="Lukacs Z."/>
            <person name="Mihaltcheva S."/>
            <person name="Morgado L.N."/>
            <person name="Niskanen T."/>
            <person name="Noordeloos M.E."/>
            <person name="Ohm R.A."/>
            <person name="Ortiz-Santana B."/>
            <person name="Ovrebo C."/>
            <person name="Racz N."/>
            <person name="Riley R."/>
            <person name="Savchenko A."/>
            <person name="Shiryaev A."/>
            <person name="Soop K."/>
            <person name="Spirin V."/>
            <person name="Szebenyi C."/>
            <person name="Tomsovsky M."/>
            <person name="Tulloss R.E."/>
            <person name="Uehling J."/>
            <person name="Grigoriev I.V."/>
            <person name="Vagvolgyi C."/>
            <person name="Papp T."/>
            <person name="Martin F.M."/>
            <person name="Miettinen O."/>
            <person name="Hibbett D.S."/>
            <person name="Nagy L.G."/>
        </authorList>
    </citation>
    <scope>NUCLEOTIDE SEQUENCE [LARGE SCALE GENOMIC DNA]</scope>
    <source>
        <strain evidence="2 3">FP101781</strain>
    </source>
</reference>
<dbReference type="Proteomes" id="UP000298030">
    <property type="component" value="Unassembled WGS sequence"/>
</dbReference>
<protein>
    <submittedName>
        <fullName evidence="2">Uncharacterized protein</fullName>
    </submittedName>
</protein>
<proteinExistence type="predicted"/>
<feature type="transmembrane region" description="Helical" evidence="1">
    <location>
        <begin position="228"/>
        <end position="256"/>
    </location>
</feature>
<name>A0A4Y7SI05_COPMI</name>
<accession>A0A4Y7SI05</accession>
<feature type="transmembrane region" description="Helical" evidence="1">
    <location>
        <begin position="66"/>
        <end position="85"/>
    </location>
</feature>
<dbReference type="STRING" id="71717.A0A4Y7SI05"/>
<feature type="transmembrane region" description="Helical" evidence="1">
    <location>
        <begin position="147"/>
        <end position="174"/>
    </location>
</feature>
<dbReference type="OrthoDB" id="4261061at2759"/>
<keyword evidence="3" id="KW-1185">Reference proteome</keyword>
<evidence type="ECO:0000313" key="3">
    <source>
        <dbReference type="Proteomes" id="UP000298030"/>
    </source>
</evidence>
<comment type="caution">
    <text evidence="2">The sequence shown here is derived from an EMBL/GenBank/DDBJ whole genome shotgun (WGS) entry which is preliminary data.</text>
</comment>
<dbReference type="EMBL" id="QPFP01000112">
    <property type="protein sequence ID" value="TEB21392.1"/>
    <property type="molecule type" value="Genomic_DNA"/>
</dbReference>
<evidence type="ECO:0000256" key="1">
    <source>
        <dbReference type="SAM" id="Phobius"/>
    </source>
</evidence>
<gene>
    <name evidence="2" type="ORF">FA13DRAFT_1757552</name>
</gene>
<dbReference type="AlphaFoldDB" id="A0A4Y7SI05"/>